<keyword evidence="2 5" id="KW-0853">WD repeat</keyword>
<gene>
    <name evidence="6" type="ORF">Gasu_05590</name>
</gene>
<dbReference type="InterPro" id="IPR015943">
    <property type="entry name" value="WD40/YVTN_repeat-like_dom_sf"/>
</dbReference>
<dbReference type="AlphaFoldDB" id="M2Y8H1"/>
<reference evidence="7" key="1">
    <citation type="journal article" date="2013" name="Science">
        <title>Gene transfer from bacteria and archaea facilitated evolution of an extremophilic eukaryote.</title>
        <authorList>
            <person name="Schonknecht G."/>
            <person name="Chen W.H."/>
            <person name="Ternes C.M."/>
            <person name="Barbier G.G."/>
            <person name="Shrestha R.P."/>
            <person name="Stanke M."/>
            <person name="Brautigam A."/>
            <person name="Baker B.J."/>
            <person name="Banfield J.F."/>
            <person name="Garavito R.M."/>
            <person name="Carr K."/>
            <person name="Wilkerson C."/>
            <person name="Rensing S.A."/>
            <person name="Gagneul D."/>
            <person name="Dickenson N.E."/>
            <person name="Oesterhelt C."/>
            <person name="Lercher M.J."/>
            <person name="Weber A.P."/>
        </authorList>
    </citation>
    <scope>NUCLEOTIDE SEQUENCE [LARGE SCALE GENOMIC DNA]</scope>
    <source>
        <strain evidence="7">074W</strain>
    </source>
</reference>
<keyword evidence="7" id="KW-1185">Reference proteome</keyword>
<keyword evidence="3" id="KW-0677">Repeat</keyword>
<dbReference type="PANTHER" id="PTHR19924:SF26">
    <property type="entry name" value="U3 SMALL NUCLEOLAR RNA-ASSOCIATED PROTEIN 15 HOMOLOG"/>
    <property type="match status" value="1"/>
</dbReference>
<dbReference type="RefSeq" id="XP_005708664.1">
    <property type="nucleotide sequence ID" value="XM_005708607.1"/>
</dbReference>
<evidence type="ECO:0000256" key="1">
    <source>
        <dbReference type="ARBA" id="ARBA00004604"/>
    </source>
</evidence>
<dbReference type="GO" id="GO:0006364">
    <property type="term" value="P:rRNA processing"/>
    <property type="evidence" value="ECO:0007669"/>
    <property type="project" value="TreeGrafter"/>
</dbReference>
<evidence type="ECO:0000256" key="2">
    <source>
        <dbReference type="ARBA" id="ARBA00022574"/>
    </source>
</evidence>
<dbReference type="PROSITE" id="PS50082">
    <property type="entry name" value="WD_REPEATS_2"/>
    <property type="match status" value="1"/>
</dbReference>
<dbReference type="InterPro" id="IPR036322">
    <property type="entry name" value="WD40_repeat_dom_sf"/>
</dbReference>
<dbReference type="Gene3D" id="2.130.10.10">
    <property type="entry name" value="YVTN repeat-like/Quinoprotein amine dehydrogenase"/>
    <property type="match status" value="1"/>
</dbReference>
<feature type="repeat" description="WD" evidence="5">
    <location>
        <begin position="108"/>
        <end position="142"/>
    </location>
</feature>
<keyword evidence="4" id="KW-0539">Nucleus</keyword>
<dbReference type="InterPro" id="IPR001680">
    <property type="entry name" value="WD40_rpt"/>
</dbReference>
<dbReference type="GO" id="GO:0045943">
    <property type="term" value="P:positive regulation of transcription by RNA polymerase I"/>
    <property type="evidence" value="ECO:0007669"/>
    <property type="project" value="TreeGrafter"/>
</dbReference>
<dbReference type="Proteomes" id="UP000030680">
    <property type="component" value="Unassembled WGS sequence"/>
</dbReference>
<evidence type="ECO:0000313" key="7">
    <source>
        <dbReference type="Proteomes" id="UP000030680"/>
    </source>
</evidence>
<dbReference type="PROSITE" id="PS50294">
    <property type="entry name" value="WD_REPEATS_REGION"/>
    <property type="match status" value="1"/>
</dbReference>
<accession>M2Y8H1</accession>
<dbReference type="Gramene" id="EME32144">
    <property type="protein sequence ID" value="EME32144"/>
    <property type="gene ID" value="Gasu_05590"/>
</dbReference>
<dbReference type="KEGG" id="gsl:Gasu_05590"/>
<dbReference type="EMBL" id="KB454487">
    <property type="protein sequence ID" value="EME32144.1"/>
    <property type="molecule type" value="Genomic_DNA"/>
</dbReference>
<comment type="subcellular location">
    <subcellularLocation>
        <location evidence="1">Nucleus</location>
        <location evidence="1">Nucleolus</location>
    </subcellularLocation>
</comment>
<dbReference type="Pfam" id="PF00400">
    <property type="entry name" value="WD40"/>
    <property type="match status" value="1"/>
</dbReference>
<dbReference type="PANTHER" id="PTHR19924">
    <property type="entry name" value="UTP15 U3 SMALL NUCLEOLAR RNA-ASSOCIATED PROTEIN 15 FAMILY MEMBER"/>
    <property type="match status" value="1"/>
</dbReference>
<dbReference type="SMART" id="SM00320">
    <property type="entry name" value="WD40"/>
    <property type="match status" value="2"/>
</dbReference>
<organism evidence="6 7">
    <name type="scientific">Galdieria sulphuraria</name>
    <name type="common">Red alga</name>
    <dbReference type="NCBI Taxonomy" id="130081"/>
    <lineage>
        <taxon>Eukaryota</taxon>
        <taxon>Rhodophyta</taxon>
        <taxon>Bangiophyceae</taxon>
        <taxon>Galdieriales</taxon>
        <taxon>Galdieriaceae</taxon>
        <taxon>Galdieria</taxon>
    </lineage>
</organism>
<evidence type="ECO:0000256" key="4">
    <source>
        <dbReference type="ARBA" id="ARBA00023242"/>
    </source>
</evidence>
<sequence>MRCRLKLDGRITTANFCKGDLSIIATRYVSSNSTAYLELFKPTLEEEESGILEYSQIFSKQVGEPVSKVITFSQSSSPSEGFFFASTNGGLSYCTFDESSFREVSHCENAHEGTIVALDYCSKDKLLFSGGYDGALKVWDVRCFGKKSEPLRFVPISSDRCCCIAHDGTSDLHKVFVGTQNGYVCLYDTRVNRDDAIEKFSFDDSISNMLAVASSTLIVSTFSQVYKVNFLLARNTLLYEDSNTCIVGISANPFECSEFLIANRTRRLIVVNFKNGLVKNNVVCKGESYWSKVGWHSSLPVYSAISYKSLEVGLFPPDSV</sequence>
<dbReference type="PROSITE" id="PS00678">
    <property type="entry name" value="WD_REPEATS_1"/>
    <property type="match status" value="1"/>
</dbReference>
<evidence type="ECO:0000256" key="3">
    <source>
        <dbReference type="ARBA" id="ARBA00022737"/>
    </source>
</evidence>
<dbReference type="OrthoDB" id="10262475at2759"/>
<name>M2Y8H1_GALSU</name>
<dbReference type="InterPro" id="IPR019775">
    <property type="entry name" value="WD40_repeat_CS"/>
</dbReference>
<evidence type="ECO:0000313" key="6">
    <source>
        <dbReference type="EMBL" id="EME32144.1"/>
    </source>
</evidence>
<dbReference type="GeneID" id="17090741"/>
<proteinExistence type="predicted"/>
<evidence type="ECO:0000256" key="5">
    <source>
        <dbReference type="PROSITE-ProRule" id="PRU00221"/>
    </source>
</evidence>
<protein>
    <submittedName>
        <fullName evidence="6">Uncharacterized protein</fullName>
    </submittedName>
</protein>
<dbReference type="GO" id="GO:0005730">
    <property type="term" value="C:nucleolus"/>
    <property type="evidence" value="ECO:0007669"/>
    <property type="project" value="UniProtKB-SubCell"/>
</dbReference>
<dbReference type="SUPFAM" id="SSF50978">
    <property type="entry name" value="WD40 repeat-like"/>
    <property type="match status" value="1"/>
</dbReference>